<evidence type="ECO:0000256" key="4">
    <source>
        <dbReference type="ARBA" id="ARBA00022824"/>
    </source>
</evidence>
<dbReference type="PIRSF" id="PIRSF017479">
    <property type="entry name" value="TRAPP_I_complex_Trs31"/>
    <property type="match status" value="1"/>
</dbReference>
<comment type="similarity">
    <text evidence="2 7">Belongs to the TRAPP small subunits family. BET3 subfamily.</text>
</comment>
<dbReference type="PANTHER" id="PTHR20902">
    <property type="entry name" value="41-2 PROTEIN ANTIGEN-RELATED"/>
    <property type="match status" value="1"/>
</dbReference>
<accession>A0ABQ7JGA4</accession>
<protein>
    <recommendedName>
        <fullName evidence="7">Trafficking protein particle complex subunit</fullName>
    </recommendedName>
</protein>
<proteinExistence type="inferred from homology"/>
<dbReference type="InterPro" id="IPR024096">
    <property type="entry name" value="NO_sig/Golgi_transp_ligand-bd"/>
</dbReference>
<evidence type="ECO:0000313" key="9">
    <source>
        <dbReference type="Proteomes" id="UP000823046"/>
    </source>
</evidence>
<dbReference type="Pfam" id="PF04051">
    <property type="entry name" value="TRAPP"/>
    <property type="match status" value="1"/>
</dbReference>
<dbReference type="CDD" id="cd14943">
    <property type="entry name" value="TRAPPC5_Trs31"/>
    <property type="match status" value="1"/>
</dbReference>
<gene>
    <name evidence="8" type="ORF">IE077_000980</name>
</gene>
<evidence type="ECO:0000256" key="1">
    <source>
        <dbReference type="ARBA" id="ARBA00004240"/>
    </source>
</evidence>
<reference evidence="8 9" key="1">
    <citation type="journal article" date="2020" name="bioRxiv">
        <title>Metabolic contributions of an alphaproteobacterial endosymbiont in the apicomplexan Cardiosporidium cionae.</title>
        <authorList>
            <person name="Hunter E.S."/>
            <person name="Paight C.J."/>
            <person name="Lane C.E."/>
        </authorList>
    </citation>
    <scope>NUCLEOTIDE SEQUENCE [LARGE SCALE GENOMIC DNA]</scope>
    <source>
        <strain evidence="8">ESH_2018</strain>
    </source>
</reference>
<evidence type="ECO:0000256" key="3">
    <source>
        <dbReference type="ARBA" id="ARBA00022448"/>
    </source>
</evidence>
<keyword evidence="3 7" id="KW-0813">Transport</keyword>
<evidence type="ECO:0000256" key="2">
    <source>
        <dbReference type="ARBA" id="ARBA00006218"/>
    </source>
</evidence>
<organism evidence="8 9">
    <name type="scientific">Cardiosporidium cionae</name>
    <dbReference type="NCBI Taxonomy" id="476202"/>
    <lineage>
        <taxon>Eukaryota</taxon>
        <taxon>Sar</taxon>
        <taxon>Alveolata</taxon>
        <taxon>Apicomplexa</taxon>
        <taxon>Aconoidasida</taxon>
        <taxon>Nephromycida</taxon>
        <taxon>Cardiosporidium</taxon>
    </lineage>
</organism>
<comment type="subcellular location">
    <subcellularLocation>
        <location evidence="1">Endoplasmic reticulum</location>
    </subcellularLocation>
    <subcellularLocation>
        <location evidence="7">Golgi apparatus</location>
        <location evidence="7">cis-Golgi network</location>
    </subcellularLocation>
</comment>
<evidence type="ECO:0000256" key="5">
    <source>
        <dbReference type="ARBA" id="ARBA00022892"/>
    </source>
</evidence>
<keyword evidence="4 7" id="KW-0256">Endoplasmic reticulum</keyword>
<evidence type="ECO:0000256" key="6">
    <source>
        <dbReference type="ARBA" id="ARBA00023034"/>
    </source>
</evidence>
<keyword evidence="6 7" id="KW-0333">Golgi apparatus</keyword>
<dbReference type="PANTHER" id="PTHR20902:SF0">
    <property type="entry name" value="TRAFFICKING PROTEIN PARTICLE COMPLEX SUBUNIT 5"/>
    <property type="match status" value="1"/>
</dbReference>
<evidence type="ECO:0000313" key="8">
    <source>
        <dbReference type="EMBL" id="KAF8823058.1"/>
    </source>
</evidence>
<evidence type="ECO:0000256" key="7">
    <source>
        <dbReference type="PIRNR" id="PIRNR017479"/>
    </source>
</evidence>
<comment type="subunit">
    <text evidence="7">Part of the multisubunit TRAPP (transport protein particle) complex.</text>
</comment>
<dbReference type="EMBL" id="JADAQX010000004">
    <property type="protein sequence ID" value="KAF8823058.1"/>
    <property type="molecule type" value="Genomic_DNA"/>
</dbReference>
<dbReference type="InterPro" id="IPR016696">
    <property type="entry name" value="TRAPP-I_su5"/>
</dbReference>
<sequence>MQSRAEKNRHYLQVAQLNRGLAKSRQEVSLSAYSFLFAEMVHYALAEAKRGYNMEDRLHEMGIRIGYKILDLLCFRERNNRRETRLLSMLTFISQTCWKYLFGHAGDLLKGQQSENEYMINDKSLPLNKFISAPRDYGSMSCGAYAAGIVEGVLCSAEFPAEVSAHTIEDTSSQKSTTILIKFLPEVLAREREMQS</sequence>
<dbReference type="Gene3D" id="3.30.1380.20">
    <property type="entry name" value="Trafficking protein particle complex subunit 3"/>
    <property type="match status" value="1"/>
</dbReference>
<name>A0ABQ7JGA4_9APIC</name>
<keyword evidence="9" id="KW-1185">Reference proteome</keyword>
<dbReference type="SUPFAM" id="SSF111126">
    <property type="entry name" value="Ligand-binding domain in the NO signalling and Golgi transport"/>
    <property type="match status" value="1"/>
</dbReference>
<comment type="caution">
    <text evidence="8">The sequence shown here is derived from an EMBL/GenBank/DDBJ whole genome shotgun (WGS) entry which is preliminary data.</text>
</comment>
<dbReference type="Proteomes" id="UP000823046">
    <property type="component" value="Unassembled WGS sequence"/>
</dbReference>
<dbReference type="InterPro" id="IPR007194">
    <property type="entry name" value="TRAPP_component"/>
</dbReference>
<keyword evidence="5 7" id="KW-0931">ER-Golgi transport</keyword>